<protein>
    <submittedName>
        <fullName evidence="4">Response regulator containing a CheY-like receiver domain and an HTH DNA-binding domain</fullName>
    </submittedName>
</protein>
<dbReference type="InterPro" id="IPR013976">
    <property type="entry name" value="HDOD"/>
</dbReference>
<dbReference type="PANTHER" id="PTHR33525:SF6">
    <property type="entry name" value="HDOD DOMAIN-CONTAINING PROTEIN"/>
    <property type="match status" value="1"/>
</dbReference>
<dbReference type="InterPro" id="IPR001789">
    <property type="entry name" value="Sig_transdc_resp-reg_receiver"/>
</dbReference>
<reference evidence="4 5" key="1">
    <citation type="submission" date="2012-02" db="EMBL/GenBank/DDBJ databases">
        <title>Shotgun genome sequence of Phaeospirillum photometricum DSM 122.</title>
        <authorList>
            <person name="Duquesne K."/>
            <person name="Sturgis J."/>
        </authorList>
    </citation>
    <scope>NUCLEOTIDE SEQUENCE [LARGE SCALE GENOMIC DNA]</scope>
    <source>
        <strain evidence="5">DSM122</strain>
    </source>
</reference>
<dbReference type="HOGENOM" id="CLU_048246_0_0_5"/>
<dbReference type="Proteomes" id="UP000033220">
    <property type="component" value="Chromosome DSM 122"/>
</dbReference>
<feature type="domain" description="Response regulatory" evidence="2">
    <location>
        <begin position="8"/>
        <end position="124"/>
    </location>
</feature>
<evidence type="ECO:0000313" key="5">
    <source>
        <dbReference type="Proteomes" id="UP000033220"/>
    </source>
</evidence>
<evidence type="ECO:0000259" key="2">
    <source>
        <dbReference type="PROSITE" id="PS50110"/>
    </source>
</evidence>
<organism evidence="4 5">
    <name type="scientific">Pararhodospirillum photometricum DSM 122</name>
    <dbReference type="NCBI Taxonomy" id="1150469"/>
    <lineage>
        <taxon>Bacteria</taxon>
        <taxon>Pseudomonadati</taxon>
        <taxon>Pseudomonadota</taxon>
        <taxon>Alphaproteobacteria</taxon>
        <taxon>Rhodospirillales</taxon>
        <taxon>Rhodospirillaceae</taxon>
        <taxon>Pararhodospirillum</taxon>
    </lineage>
</organism>
<dbReference type="eggNOG" id="COG4753">
    <property type="taxonomic scope" value="Bacteria"/>
</dbReference>
<dbReference type="GO" id="GO:0003677">
    <property type="term" value="F:DNA binding"/>
    <property type="evidence" value="ECO:0007669"/>
    <property type="project" value="UniProtKB-KW"/>
</dbReference>
<dbReference type="PATRIC" id="fig|1150469.3.peg.1958"/>
<proteinExistence type="predicted"/>
<evidence type="ECO:0000313" key="4">
    <source>
        <dbReference type="EMBL" id="CCG08361.1"/>
    </source>
</evidence>
<dbReference type="InterPro" id="IPR011006">
    <property type="entry name" value="CheY-like_superfamily"/>
</dbReference>
<dbReference type="PROSITE" id="PS51833">
    <property type="entry name" value="HDOD"/>
    <property type="match status" value="1"/>
</dbReference>
<dbReference type="SMART" id="SM00448">
    <property type="entry name" value="REC"/>
    <property type="match status" value="1"/>
</dbReference>
<dbReference type="InterPro" id="IPR052340">
    <property type="entry name" value="RNase_Y/CdgJ"/>
</dbReference>
<dbReference type="SUPFAM" id="SSF109604">
    <property type="entry name" value="HD-domain/PDEase-like"/>
    <property type="match status" value="1"/>
</dbReference>
<feature type="domain" description="HDOD" evidence="3">
    <location>
        <begin position="145"/>
        <end position="342"/>
    </location>
</feature>
<accession>H6SK46</accession>
<feature type="modified residue" description="4-aspartylphosphate" evidence="1">
    <location>
        <position position="60"/>
    </location>
</feature>
<dbReference type="KEGG" id="rpm:RSPPHO_01735"/>
<dbReference type="PANTHER" id="PTHR33525">
    <property type="match status" value="1"/>
</dbReference>
<sequence>MGMTDRLRVMFVDDEPHILRGLQRSMARMEDRWDVVLCASGAEALAWMDENGSLDVVVSDMRMPEMDGADLLERVRARSPETLRVILSGYAESEAVLRTVGPAHLYLAKPCSPALLEQAIVRPVALRERMTDPSLRAVLAGLSHLPSLPQVFLEIDAELRSPQASARSVAAIIGRDMAMTAELLRLTNSAYFSLGAPAATPLQAIRALGLETVQTLVLNIGIFRQLNSGRQDIAPALEALTTYSLALAGAAERIALANGADGALSKVAHCAAMLSHIGTVVLLEAHADAYRTVTQSLRPGESLEAAERKVFHADHALIGAYLLGLWGFAPPVVEAVAYSGWPGEVGGDPGPLLVALHAARALGPVFPLVAPPVEARPPLDRESLARLGLDDKIPTWTTLVARSADEVV</sequence>
<dbReference type="Pfam" id="PF00072">
    <property type="entry name" value="Response_reg"/>
    <property type="match status" value="1"/>
</dbReference>
<dbReference type="Pfam" id="PF08668">
    <property type="entry name" value="HDOD"/>
    <property type="match status" value="1"/>
</dbReference>
<keyword evidence="4" id="KW-0238">DNA-binding</keyword>
<name>H6SK46_PARPM</name>
<dbReference type="PROSITE" id="PS50110">
    <property type="entry name" value="RESPONSE_REGULATORY"/>
    <property type="match status" value="1"/>
</dbReference>
<evidence type="ECO:0000256" key="1">
    <source>
        <dbReference type="PROSITE-ProRule" id="PRU00169"/>
    </source>
</evidence>
<dbReference type="Gene3D" id="3.40.50.2300">
    <property type="match status" value="1"/>
</dbReference>
<dbReference type="SUPFAM" id="SSF52172">
    <property type="entry name" value="CheY-like"/>
    <property type="match status" value="1"/>
</dbReference>
<keyword evidence="5" id="KW-1185">Reference proteome</keyword>
<gene>
    <name evidence="4" type="ORF">RSPPHO_01735</name>
</gene>
<keyword evidence="1" id="KW-0597">Phosphoprotein</keyword>
<dbReference type="InterPro" id="IPR014626">
    <property type="entry name" value="Sig_transdc_resp-reg_put"/>
</dbReference>
<dbReference type="EMBL" id="HE663493">
    <property type="protein sequence ID" value="CCG08361.1"/>
    <property type="molecule type" value="Genomic_DNA"/>
</dbReference>
<dbReference type="PIRSF" id="PIRSF036883">
    <property type="entry name" value="RR_HD-GYP_mod"/>
    <property type="match status" value="1"/>
</dbReference>
<dbReference type="Gene3D" id="1.10.3210.10">
    <property type="entry name" value="Hypothetical protein af1432"/>
    <property type="match status" value="1"/>
</dbReference>
<dbReference type="GO" id="GO:0000160">
    <property type="term" value="P:phosphorelay signal transduction system"/>
    <property type="evidence" value="ECO:0007669"/>
    <property type="project" value="InterPro"/>
</dbReference>
<evidence type="ECO:0000259" key="3">
    <source>
        <dbReference type="PROSITE" id="PS51833"/>
    </source>
</evidence>
<dbReference type="eggNOG" id="COG1639">
    <property type="taxonomic scope" value="Bacteria"/>
</dbReference>
<dbReference type="STRING" id="1150469.RSPPHO_01735"/>
<dbReference type="AlphaFoldDB" id="H6SK46"/>